<dbReference type="Proteomes" id="UP000559256">
    <property type="component" value="Unassembled WGS sequence"/>
</dbReference>
<feature type="compositionally biased region" description="Polar residues" evidence="1">
    <location>
        <begin position="715"/>
        <end position="744"/>
    </location>
</feature>
<feature type="compositionally biased region" description="Pro residues" evidence="1">
    <location>
        <begin position="1188"/>
        <end position="1203"/>
    </location>
</feature>
<feature type="region of interest" description="Disordered" evidence="1">
    <location>
        <begin position="167"/>
        <end position="206"/>
    </location>
</feature>
<feature type="compositionally biased region" description="Polar residues" evidence="1">
    <location>
        <begin position="577"/>
        <end position="591"/>
    </location>
</feature>
<sequence>MLFRLPLPLQALVFSLLFPNIPTFYAVKAGFTNVTVDDNNPSIFYSSGWTVSDSSNPLNYGGYHHLSDQPNATAEFNFTGVGIYFLSPLWPYAVRARLALDGNPATTVDLQDYTQPVSADGGSETVPSTVVWGAGGLDMGNHTLHISFETDGGRYVVLDALTYTSMNDVEDPPVNPTPSDESSPTPTLNQVAASQTTGNGGSSGTNSTPIIAGVVIGVVLGLVAVGVVFYWFRHRKTILRRYGYIIGAGPSPAEDEEKATSLMFDMVTPGLPSAQERGNSRSGAVTPPQIPQTDKHQSRAHGAPVRSSIMQQLRIPIFKLHKTLPDLPPPSPTMSSTEESSTVVSQTRKTSFLPNRPFRRIQPPPVVPVNTSPTVKRSGTGSTIASFFPAAIDSRDLRKSLSLKSSRKSTSMASTPIDDQGRMRPELKAAYPIQPPLVMKDVVRIPASSSSTARSLAQDSMTSYVTVRPPPRVRSRPQPNQDPLPPVITGPSGKSTVVIIKSPTTPRSANLSSVKPRNLDAISESTSSQPNTPDSRSSMISKRSKRRSVGRRALERERSRKRLGRTTSSPRGPRVRTSASISSAPQTGTSQGPFLTLPPTPNPVTPNTVGTARRRPLPPSPSGLTRMPSVSRGPHVLVPVHLIPRLQSQRPSKSPSLNTKIAQWQQRQQKQAQSESPITQRSATEGTFSSTMSSSLLSTLAPSIVALFPNPPQGPQGTPSGDSLSSSLNTESRQAVLQLLTPSPTIRRPSRKDGEKDEKESAKSEGIVINDVENSEVQPAASTLVPLTNRNEASQTSSEPTIVLNTDLASSPVELTSPSRPLPKPLPPAQSPTPLNATSPTVISPTSPRRPLPVPLSLSSSNLNPSSRTSVPSHDPPPYSGRRTPSTFVTPAQVNESGPSLVSRLPPRNVPHTPSMASWSSFNFASMQTKLPDSKPSSLDSTSANALLELLEQPPSEASSSRTSQRISAASGVVTPVVSVPDPISENSDHQGRAGTATAPLPMGTLPPRPTPRHITKSRPPALSVISGSVVSSAHDTPSESRESDEYVSTSLDLQQPRPLSISKRSSVASVPAQKDAPAMPFLTPPPPPPIPVQSSPQQESRSLPSHRIGLPPRPSPRYLEVSSARPPPLSINSAASAASSVLDTPPASRSSEEHEPLIVNLPGLRSLSTSNRSSVASTNASRIPVPLATPPPLPSDIIPSPPRIRSKAWKAEVARGRTQPFPVRSRNRPANDTVTTSSTST</sequence>
<feature type="compositionally biased region" description="Low complexity" evidence="1">
    <location>
        <begin position="663"/>
        <end position="673"/>
    </location>
</feature>
<feature type="compositionally biased region" description="Polar residues" evidence="1">
    <location>
        <begin position="502"/>
        <end position="515"/>
    </location>
</feature>
<dbReference type="Gene3D" id="2.60.120.260">
    <property type="entry name" value="Galactose-binding domain-like"/>
    <property type="match status" value="1"/>
</dbReference>
<feature type="compositionally biased region" description="Basic and acidic residues" evidence="1">
    <location>
        <begin position="751"/>
        <end position="763"/>
    </location>
</feature>
<evidence type="ECO:0000313" key="4">
    <source>
        <dbReference type="EMBL" id="KAF5343465.1"/>
    </source>
</evidence>
<feature type="compositionally biased region" description="Polar residues" evidence="1">
    <location>
        <begin position="674"/>
        <end position="686"/>
    </location>
</feature>
<feature type="region of interest" description="Disordered" evidence="1">
    <location>
        <begin position="450"/>
        <end position="632"/>
    </location>
</feature>
<feature type="compositionally biased region" description="Low complexity" evidence="1">
    <location>
        <begin position="177"/>
        <end position="187"/>
    </location>
</feature>
<dbReference type="OrthoDB" id="3265734at2759"/>
<feature type="region of interest" description="Disordered" evidence="1">
    <location>
        <begin position="707"/>
        <end position="914"/>
    </location>
</feature>
<feature type="region of interest" description="Disordered" evidence="1">
    <location>
        <begin position="402"/>
        <end position="425"/>
    </location>
</feature>
<keyword evidence="2" id="KW-1133">Transmembrane helix</keyword>
<protein>
    <submittedName>
        <fullName evidence="4">Uncharacterized protein</fullName>
    </submittedName>
</protein>
<feature type="transmembrane region" description="Helical" evidence="2">
    <location>
        <begin position="210"/>
        <end position="232"/>
    </location>
</feature>
<feature type="compositionally biased region" description="Polar residues" evidence="1">
    <location>
        <begin position="883"/>
        <end position="900"/>
    </location>
</feature>
<feature type="compositionally biased region" description="Polar residues" evidence="1">
    <location>
        <begin position="1026"/>
        <end position="1036"/>
    </location>
</feature>
<feature type="compositionally biased region" description="Pro residues" evidence="1">
    <location>
        <begin position="1083"/>
        <end position="1092"/>
    </location>
</feature>
<evidence type="ECO:0000313" key="5">
    <source>
        <dbReference type="Proteomes" id="UP000559256"/>
    </source>
</evidence>
<feature type="compositionally biased region" description="Low complexity" evidence="1">
    <location>
        <begin position="333"/>
        <end position="347"/>
    </location>
</feature>
<feature type="compositionally biased region" description="Low complexity" evidence="1">
    <location>
        <begin position="855"/>
        <end position="871"/>
    </location>
</feature>
<evidence type="ECO:0000256" key="2">
    <source>
        <dbReference type="SAM" id="Phobius"/>
    </source>
</evidence>
<dbReference type="AlphaFoldDB" id="A0A8H5FN98"/>
<feature type="signal peptide" evidence="3">
    <location>
        <begin position="1"/>
        <end position="26"/>
    </location>
</feature>
<keyword evidence="3" id="KW-0732">Signal</keyword>
<evidence type="ECO:0000256" key="1">
    <source>
        <dbReference type="SAM" id="MobiDB-lite"/>
    </source>
</evidence>
<feature type="region of interest" description="Disordered" evidence="1">
    <location>
        <begin position="645"/>
        <end position="691"/>
    </location>
</feature>
<feature type="compositionally biased region" description="Polar residues" evidence="1">
    <location>
        <begin position="775"/>
        <end position="816"/>
    </location>
</feature>
<organism evidence="4 5">
    <name type="scientific">Tetrapyrgos nigripes</name>
    <dbReference type="NCBI Taxonomy" id="182062"/>
    <lineage>
        <taxon>Eukaryota</taxon>
        <taxon>Fungi</taxon>
        <taxon>Dikarya</taxon>
        <taxon>Basidiomycota</taxon>
        <taxon>Agaricomycotina</taxon>
        <taxon>Agaricomycetes</taxon>
        <taxon>Agaricomycetidae</taxon>
        <taxon>Agaricales</taxon>
        <taxon>Marasmiineae</taxon>
        <taxon>Marasmiaceae</taxon>
        <taxon>Tetrapyrgos</taxon>
    </lineage>
</organism>
<name>A0A8H5FN98_9AGAR</name>
<feature type="region of interest" description="Disordered" evidence="1">
    <location>
        <begin position="271"/>
        <end position="302"/>
    </location>
</feature>
<feature type="region of interest" description="Disordered" evidence="1">
    <location>
        <begin position="978"/>
        <end position="1242"/>
    </location>
</feature>
<gene>
    <name evidence="4" type="ORF">D9758_011863</name>
</gene>
<feature type="compositionally biased region" description="Polar residues" evidence="1">
    <location>
        <begin position="1167"/>
        <end position="1182"/>
    </location>
</feature>
<feature type="compositionally biased region" description="Polar residues" evidence="1">
    <location>
        <begin position="370"/>
        <end position="379"/>
    </location>
</feature>
<keyword evidence="2" id="KW-0812">Transmembrane</keyword>
<keyword evidence="2" id="KW-0472">Membrane</keyword>
<feature type="region of interest" description="Disordered" evidence="1">
    <location>
        <begin position="324"/>
        <end position="379"/>
    </location>
</feature>
<comment type="caution">
    <text evidence="4">The sequence shown here is derived from an EMBL/GenBank/DDBJ whole genome shotgun (WGS) entry which is preliminary data.</text>
</comment>
<reference evidence="4 5" key="1">
    <citation type="journal article" date="2020" name="ISME J.">
        <title>Uncovering the hidden diversity of litter-decomposition mechanisms in mushroom-forming fungi.</title>
        <authorList>
            <person name="Floudas D."/>
            <person name="Bentzer J."/>
            <person name="Ahren D."/>
            <person name="Johansson T."/>
            <person name="Persson P."/>
            <person name="Tunlid A."/>
        </authorList>
    </citation>
    <scope>NUCLEOTIDE SEQUENCE [LARGE SCALE GENOMIC DNA]</scope>
    <source>
        <strain evidence="4 5">CBS 291.85</strain>
    </source>
</reference>
<feature type="compositionally biased region" description="Polar residues" evidence="1">
    <location>
        <begin position="646"/>
        <end position="662"/>
    </location>
</feature>
<feature type="compositionally biased region" description="Polar residues" evidence="1">
    <location>
        <begin position="450"/>
        <end position="465"/>
    </location>
</feature>
<feature type="compositionally biased region" description="Polar residues" evidence="1">
    <location>
        <begin position="523"/>
        <end position="534"/>
    </location>
</feature>
<dbReference type="EMBL" id="JAACJM010000140">
    <property type="protein sequence ID" value="KAF5343465.1"/>
    <property type="molecule type" value="Genomic_DNA"/>
</dbReference>
<proteinExistence type="predicted"/>
<evidence type="ECO:0000256" key="3">
    <source>
        <dbReference type="SAM" id="SignalP"/>
    </source>
</evidence>
<accession>A0A8H5FN98</accession>
<feature type="chain" id="PRO_5034259194" evidence="3">
    <location>
        <begin position="27"/>
        <end position="1242"/>
    </location>
</feature>
<feature type="compositionally biased region" description="Pro residues" evidence="1">
    <location>
        <begin position="820"/>
        <end position="831"/>
    </location>
</feature>
<feature type="compositionally biased region" description="Polar residues" evidence="1">
    <location>
        <begin position="1229"/>
        <end position="1242"/>
    </location>
</feature>
<keyword evidence="5" id="KW-1185">Reference proteome</keyword>